<organism evidence="1 2">
    <name type="scientific">Triticum urartu</name>
    <name type="common">Red wild einkorn</name>
    <name type="synonym">Crithodium urartu</name>
    <dbReference type="NCBI Taxonomy" id="4572"/>
    <lineage>
        <taxon>Eukaryota</taxon>
        <taxon>Viridiplantae</taxon>
        <taxon>Streptophyta</taxon>
        <taxon>Embryophyta</taxon>
        <taxon>Tracheophyta</taxon>
        <taxon>Spermatophyta</taxon>
        <taxon>Magnoliopsida</taxon>
        <taxon>Liliopsida</taxon>
        <taxon>Poales</taxon>
        <taxon>Poaceae</taxon>
        <taxon>BOP clade</taxon>
        <taxon>Pooideae</taxon>
        <taxon>Triticodae</taxon>
        <taxon>Triticeae</taxon>
        <taxon>Triticinae</taxon>
        <taxon>Triticum</taxon>
    </lineage>
</organism>
<reference evidence="2" key="1">
    <citation type="journal article" date="2013" name="Nature">
        <title>Draft genome of the wheat A-genome progenitor Triticum urartu.</title>
        <authorList>
            <person name="Ling H.Q."/>
            <person name="Zhao S."/>
            <person name="Liu D."/>
            <person name="Wang J."/>
            <person name="Sun H."/>
            <person name="Zhang C."/>
            <person name="Fan H."/>
            <person name="Li D."/>
            <person name="Dong L."/>
            <person name="Tao Y."/>
            <person name="Gao C."/>
            <person name="Wu H."/>
            <person name="Li Y."/>
            <person name="Cui Y."/>
            <person name="Guo X."/>
            <person name="Zheng S."/>
            <person name="Wang B."/>
            <person name="Yu K."/>
            <person name="Liang Q."/>
            <person name="Yang W."/>
            <person name="Lou X."/>
            <person name="Chen J."/>
            <person name="Feng M."/>
            <person name="Jian J."/>
            <person name="Zhang X."/>
            <person name="Luo G."/>
            <person name="Jiang Y."/>
            <person name="Liu J."/>
            <person name="Wang Z."/>
            <person name="Sha Y."/>
            <person name="Zhang B."/>
            <person name="Wu H."/>
            <person name="Tang D."/>
            <person name="Shen Q."/>
            <person name="Xue P."/>
            <person name="Zou S."/>
            <person name="Wang X."/>
            <person name="Liu X."/>
            <person name="Wang F."/>
            <person name="Yang Y."/>
            <person name="An X."/>
            <person name="Dong Z."/>
            <person name="Zhang K."/>
            <person name="Zhang X."/>
            <person name="Luo M.C."/>
            <person name="Dvorak J."/>
            <person name="Tong Y."/>
            <person name="Wang J."/>
            <person name="Yang H."/>
            <person name="Li Z."/>
            <person name="Wang D."/>
            <person name="Zhang A."/>
            <person name="Wang J."/>
        </authorList>
    </citation>
    <scope>NUCLEOTIDE SEQUENCE</scope>
    <source>
        <strain evidence="2">cv. G1812</strain>
    </source>
</reference>
<sequence>FQPFLFINPQQFNSPHHTAHKSQALFICSHLSTFILCTVLHLPVEYSASLLGQFDRHPSAGSTKCTPDPRDGRQVALRRRDQRGGELPLCLPRAVTPVTKAALQHVATLHAHPIHEDAQRLAPAVIRDGRQLPAAPLLHQHGQAGTAAADPFDHVGVAGG</sequence>
<dbReference type="AlphaFoldDB" id="A0A8R7UW89"/>
<accession>A0A8R7UW89</accession>
<reference evidence="1" key="3">
    <citation type="submission" date="2022-06" db="UniProtKB">
        <authorList>
            <consortium name="EnsemblPlants"/>
        </authorList>
    </citation>
    <scope>IDENTIFICATION</scope>
</reference>
<evidence type="ECO:0000313" key="1">
    <source>
        <dbReference type="EnsemblPlants" id="TuG1812G0600002901.01.T01.cds412491"/>
    </source>
</evidence>
<gene>
    <name evidence="1" type="primary">LOC125512350</name>
</gene>
<name>A0A8R7UW89_TRIUA</name>
<dbReference type="Proteomes" id="UP000015106">
    <property type="component" value="Chromosome 6"/>
</dbReference>
<dbReference type="Gramene" id="TuG1812G0600002901.01.T01">
    <property type="protein sequence ID" value="TuG1812G0600002901.01.T01.cds412491"/>
    <property type="gene ID" value="TuG1812G0600002901.01"/>
</dbReference>
<keyword evidence="2" id="KW-1185">Reference proteome</keyword>
<proteinExistence type="predicted"/>
<protein>
    <submittedName>
        <fullName evidence="1">Uncharacterized protein</fullName>
    </submittedName>
</protein>
<evidence type="ECO:0000313" key="2">
    <source>
        <dbReference type="Proteomes" id="UP000015106"/>
    </source>
</evidence>
<reference evidence="1" key="2">
    <citation type="submission" date="2018-03" db="EMBL/GenBank/DDBJ databases">
        <title>The Triticum urartu genome reveals the dynamic nature of wheat genome evolution.</title>
        <authorList>
            <person name="Ling H."/>
            <person name="Ma B."/>
            <person name="Shi X."/>
            <person name="Liu H."/>
            <person name="Dong L."/>
            <person name="Sun H."/>
            <person name="Cao Y."/>
            <person name="Gao Q."/>
            <person name="Zheng S."/>
            <person name="Li Y."/>
            <person name="Yu Y."/>
            <person name="Du H."/>
            <person name="Qi M."/>
            <person name="Li Y."/>
            <person name="Yu H."/>
            <person name="Cui Y."/>
            <person name="Wang N."/>
            <person name="Chen C."/>
            <person name="Wu H."/>
            <person name="Zhao Y."/>
            <person name="Zhang J."/>
            <person name="Li Y."/>
            <person name="Zhou W."/>
            <person name="Zhang B."/>
            <person name="Hu W."/>
            <person name="Eijk M."/>
            <person name="Tang J."/>
            <person name="Witsenboer H."/>
            <person name="Zhao S."/>
            <person name="Li Z."/>
            <person name="Zhang A."/>
            <person name="Wang D."/>
            <person name="Liang C."/>
        </authorList>
    </citation>
    <scope>NUCLEOTIDE SEQUENCE [LARGE SCALE GENOMIC DNA]</scope>
    <source>
        <strain evidence="1">cv. G1812</strain>
    </source>
</reference>
<dbReference type="EnsemblPlants" id="TuG1812G0600002901.01.T01">
    <property type="protein sequence ID" value="TuG1812G0600002901.01.T01.cds412491"/>
    <property type="gene ID" value="TuG1812G0600002901.01"/>
</dbReference>